<gene>
    <name evidence="2" type="ORF">BPAG_LOCUS14538</name>
</gene>
<evidence type="ECO:0000313" key="3">
    <source>
        <dbReference type="Proteomes" id="UP000278627"/>
    </source>
</evidence>
<organism evidence="4">
    <name type="scientific">Brugia pahangi</name>
    <name type="common">Filarial nematode worm</name>
    <dbReference type="NCBI Taxonomy" id="6280"/>
    <lineage>
        <taxon>Eukaryota</taxon>
        <taxon>Metazoa</taxon>
        <taxon>Ecdysozoa</taxon>
        <taxon>Nematoda</taxon>
        <taxon>Chromadorea</taxon>
        <taxon>Rhabditida</taxon>
        <taxon>Spirurina</taxon>
        <taxon>Spiruromorpha</taxon>
        <taxon>Filarioidea</taxon>
        <taxon>Onchocercidae</taxon>
        <taxon>Brugia</taxon>
    </lineage>
</organism>
<feature type="region of interest" description="Disordered" evidence="1">
    <location>
        <begin position="1"/>
        <end position="23"/>
    </location>
</feature>
<reference evidence="2 3" key="2">
    <citation type="submission" date="2018-11" db="EMBL/GenBank/DDBJ databases">
        <authorList>
            <consortium name="Pathogen Informatics"/>
        </authorList>
    </citation>
    <scope>NUCLEOTIDE SEQUENCE [LARGE SCALE GENOMIC DNA]</scope>
</reference>
<sequence length="107" mass="12088">MFNTRRVGPLNSSTPKMKLSRTKSGNQLEIYFTSDSFESNHTEPLSTFSPLGFSSSFAYGEQEMTQISAKKGTISQTIPLLKKKSFPRRNSQSRSRGHKLRRSTPQV</sequence>
<reference evidence="4" key="1">
    <citation type="submission" date="2017-02" db="UniProtKB">
        <authorList>
            <consortium name="WormBaseParasite"/>
        </authorList>
    </citation>
    <scope>IDENTIFICATION</scope>
</reference>
<keyword evidence="3" id="KW-1185">Reference proteome</keyword>
<dbReference type="WBParaSite" id="BPAG_0001461001-mRNA-1">
    <property type="protein sequence ID" value="BPAG_0001461001-mRNA-1"/>
    <property type="gene ID" value="BPAG_0001461001"/>
</dbReference>
<feature type="compositionally biased region" description="Basic residues" evidence="1">
    <location>
        <begin position="95"/>
        <end position="107"/>
    </location>
</feature>
<feature type="region of interest" description="Disordered" evidence="1">
    <location>
        <begin position="68"/>
        <end position="107"/>
    </location>
</feature>
<evidence type="ECO:0000313" key="2">
    <source>
        <dbReference type="EMBL" id="VDN95723.1"/>
    </source>
</evidence>
<evidence type="ECO:0000256" key="1">
    <source>
        <dbReference type="SAM" id="MobiDB-lite"/>
    </source>
</evidence>
<accession>A0A0N4TZZ0</accession>
<protein>
    <submittedName>
        <fullName evidence="4">Ovule protein</fullName>
    </submittedName>
</protein>
<dbReference type="EMBL" id="UZAD01013748">
    <property type="protein sequence ID" value="VDN95723.1"/>
    <property type="molecule type" value="Genomic_DNA"/>
</dbReference>
<feature type="compositionally biased region" description="Polar residues" evidence="1">
    <location>
        <begin position="68"/>
        <end position="78"/>
    </location>
</feature>
<dbReference type="Proteomes" id="UP000278627">
    <property type="component" value="Unassembled WGS sequence"/>
</dbReference>
<name>A0A0N4TZZ0_BRUPA</name>
<proteinExistence type="predicted"/>
<dbReference type="AlphaFoldDB" id="A0A0N4TZZ0"/>
<evidence type="ECO:0000313" key="4">
    <source>
        <dbReference type="WBParaSite" id="BPAG_0001461001-mRNA-1"/>
    </source>
</evidence>